<evidence type="ECO:0000313" key="4">
    <source>
        <dbReference type="EMBL" id="MUO44929.1"/>
    </source>
</evidence>
<sequence>MDNQSRFMLGIDVGGTFTDFVAYDREKRTINVWKVRSVPTDPVVGILNGLSEFAHRDEIDYVRLGTTVGTNAVLERKGATVAYVTTRGFRDIPFIQRGNRRYHYDMSWVKPTPLVKRSHSFELTERLDAKGNVLMALDEAEVRTLAATIRAMPDIQAVAVCTLFSYVNPVHELRIKAILAEELPGLPITASYEILPKWKEYERASTAIADAYLKPVVTRQLASMRKRLDEAKMDANVVVIKSNGGEMTLDAAANAPVNLVLSGPTGGVIASRAVAKLTGIENLVTIDIGGTSSDVATVLDGRERFTTAFEIEWGMPIQIPMIDIRTIGAGGGSIAWIDNGGMLRVGPQSAGANPGPACYSGGGTLPTVTDANVVLGRIDPNNFLGGRMKLDAEAARVAVSSVAEKLGRSIEDTALAILKIANNNMVGALRTVLIEQGLDPRDFTLAGFGGAGPLHTNDLAADMGIPRALVPNHPGQFSASGFILTDARVDRQRTTHITSRHYDPVLGQSILSQLIAEATAELHEQGYTTDIEGHYLLEMRYLGQNYELEMRIDETAFEAADGSALWEAFHRAHKARFGFSSPGDIMEIVSCAVTLVATTPKPDILRLERTAGTAKPKSARSVYFADGSHQAPVYDRGDLLFGDVIPGPAVVEEPASVTVLNPGSTLSVDEFGNLIIDILA</sequence>
<dbReference type="Pfam" id="PF01968">
    <property type="entry name" value="Hydantoinase_A"/>
    <property type="match status" value="1"/>
</dbReference>
<dbReference type="InterPro" id="IPR049517">
    <property type="entry name" value="ACX-like_C"/>
</dbReference>
<dbReference type="InterPro" id="IPR045079">
    <property type="entry name" value="Oxoprolinase-like"/>
</dbReference>
<dbReference type="EMBL" id="MBFA02000023">
    <property type="protein sequence ID" value="MUP12948.1"/>
    <property type="molecule type" value="Genomic_DNA"/>
</dbReference>
<evidence type="ECO:0000259" key="3">
    <source>
        <dbReference type="Pfam" id="PF19278"/>
    </source>
</evidence>
<name>A0ABD6HEZ4_AGRVI</name>
<evidence type="ECO:0000313" key="5">
    <source>
        <dbReference type="EMBL" id="MUP12948.1"/>
    </source>
</evidence>
<dbReference type="InterPro" id="IPR008040">
    <property type="entry name" value="Hydant_A_N"/>
</dbReference>
<dbReference type="PANTHER" id="PTHR11365:SF23">
    <property type="entry name" value="HYPOTHETICAL 5-OXOPROLINASE (EUROFUNG)-RELATED"/>
    <property type="match status" value="1"/>
</dbReference>
<protein>
    <submittedName>
        <fullName evidence="5">Hydantoinase/oxoprolinase family protein</fullName>
    </submittedName>
</protein>
<accession>A0ABD6HEZ4</accession>
<evidence type="ECO:0000313" key="7">
    <source>
        <dbReference type="Proteomes" id="UP000179536"/>
    </source>
</evidence>
<evidence type="ECO:0000259" key="1">
    <source>
        <dbReference type="Pfam" id="PF01968"/>
    </source>
</evidence>
<gene>
    <name evidence="5" type="ORF">BBK91_024110</name>
    <name evidence="4" type="ORF">BBL17_024440</name>
</gene>
<comment type="caution">
    <text evidence="5">The sequence shown here is derived from an EMBL/GenBank/DDBJ whole genome shotgun (WGS) entry which is preliminary data.</text>
</comment>
<organism evidence="5 7">
    <name type="scientific">Agrobacterium vitis</name>
    <name type="common">Rhizobium vitis</name>
    <dbReference type="NCBI Taxonomy" id="373"/>
    <lineage>
        <taxon>Bacteria</taxon>
        <taxon>Pseudomonadati</taxon>
        <taxon>Pseudomonadota</taxon>
        <taxon>Alphaproteobacteria</taxon>
        <taxon>Hyphomicrobiales</taxon>
        <taxon>Rhizobiaceae</taxon>
        <taxon>Rhizobium/Agrobacterium group</taxon>
        <taxon>Agrobacterium</taxon>
    </lineage>
</organism>
<keyword evidence="6" id="KW-1185">Reference proteome</keyword>
<feature type="domain" description="Acetophenone carboxylase-like C-terminal" evidence="3">
    <location>
        <begin position="508"/>
        <end position="671"/>
    </location>
</feature>
<dbReference type="Proteomes" id="UP000179454">
    <property type="component" value="Unassembled WGS sequence"/>
</dbReference>
<dbReference type="InterPro" id="IPR043129">
    <property type="entry name" value="ATPase_NBD"/>
</dbReference>
<dbReference type="RefSeq" id="WP_012650544.1">
    <property type="nucleotide sequence ID" value="NZ_CP191421.1"/>
</dbReference>
<dbReference type="AlphaFoldDB" id="A0ABD6HEZ4"/>
<proteinExistence type="predicted"/>
<dbReference type="Proteomes" id="UP000179536">
    <property type="component" value="Unassembled WGS sequence"/>
</dbReference>
<evidence type="ECO:0000313" key="6">
    <source>
        <dbReference type="Proteomes" id="UP000179454"/>
    </source>
</evidence>
<dbReference type="SUPFAM" id="SSF53067">
    <property type="entry name" value="Actin-like ATPase domain"/>
    <property type="match status" value="1"/>
</dbReference>
<dbReference type="InterPro" id="IPR002821">
    <property type="entry name" value="Hydantoinase_A"/>
</dbReference>
<dbReference type="Pfam" id="PF19278">
    <property type="entry name" value="Hydant_A_C"/>
    <property type="match status" value="1"/>
</dbReference>
<dbReference type="EMBL" id="MBFE02000025">
    <property type="protein sequence ID" value="MUO44929.1"/>
    <property type="molecule type" value="Genomic_DNA"/>
</dbReference>
<reference evidence="6 7" key="1">
    <citation type="submission" date="2019-11" db="EMBL/GenBank/DDBJ databases">
        <title>Whole-genome sequencing of Allorhizobium vitis.</title>
        <authorList>
            <person name="Gan H.M."/>
            <person name="Savka M.A."/>
        </authorList>
    </citation>
    <scope>NUCLEOTIDE SEQUENCE [LARGE SCALE GENOMIC DNA]</scope>
    <source>
        <strain evidence="5 7">RF2/1</strain>
        <strain evidence="4 6">T1/7</strain>
    </source>
</reference>
<feature type="domain" description="Hydantoinase A/oxoprolinase" evidence="1">
    <location>
        <begin position="203"/>
        <end position="490"/>
    </location>
</feature>
<dbReference type="PANTHER" id="PTHR11365">
    <property type="entry name" value="5-OXOPROLINASE RELATED"/>
    <property type="match status" value="1"/>
</dbReference>
<evidence type="ECO:0000259" key="2">
    <source>
        <dbReference type="Pfam" id="PF05378"/>
    </source>
</evidence>
<feature type="domain" description="Hydantoinase/oxoprolinase N-terminal" evidence="2">
    <location>
        <begin position="9"/>
        <end position="182"/>
    </location>
</feature>
<dbReference type="Pfam" id="PF05378">
    <property type="entry name" value="Hydant_A_N"/>
    <property type="match status" value="1"/>
</dbReference>